<sequence length="257" mass="28323">MGVDLCLCCYRLVGLPLFWLAQCFGKEAISIPMDDKTIIRNSQHGFTKGKSCLTNLIASCNEATARMDEGRAVDIVYLHFSKAFKAVSLNITGKLRKCGVGEWTERGRGLLSKIPDNTRLGGVADTSECCAALQKDPDRLERGAKKNHLEFNKGECRVLHLGRNNPRHQHRMGADLLENSSAGKNLEGLVDPVLSQQFVLVAKKDRCTLGCQEEHCQQVRGYDPVALQQLSPSEACLEGCVQFWAPQYKNISPTGTG</sequence>
<dbReference type="AlphaFoldDB" id="A0A3M0KPL4"/>
<reference evidence="2 3" key="1">
    <citation type="submission" date="2018-07" db="EMBL/GenBank/DDBJ databases">
        <title>A high quality draft genome assembly of the barn swallow (H. rustica rustica).</title>
        <authorList>
            <person name="Formenti G."/>
            <person name="Chiara M."/>
            <person name="Poveda L."/>
            <person name="Francoijs K.-J."/>
            <person name="Bonisoli-Alquati A."/>
            <person name="Canova L."/>
            <person name="Gianfranceschi L."/>
            <person name="Horner D.S."/>
            <person name="Saino N."/>
        </authorList>
    </citation>
    <scope>NUCLEOTIDE SEQUENCE [LARGE SCALE GENOMIC DNA]</scope>
    <source>
        <strain evidence="2">Chelidonia</strain>
        <tissue evidence="2">Blood</tissue>
    </source>
</reference>
<accession>A0A3M0KPL4</accession>
<dbReference type="EMBL" id="QRBI01000104">
    <property type="protein sequence ID" value="RMC15189.1"/>
    <property type="molecule type" value="Genomic_DNA"/>
</dbReference>
<proteinExistence type="predicted"/>
<name>A0A3M0KPL4_HIRRU</name>
<gene>
    <name evidence="2" type="ORF">DUI87_07371</name>
</gene>
<comment type="caution">
    <text evidence="2">The sequence shown here is derived from an EMBL/GenBank/DDBJ whole genome shotgun (WGS) entry which is preliminary data.</text>
</comment>
<keyword evidence="1" id="KW-0732">Signal</keyword>
<dbReference type="STRING" id="333673.A0A3M0KPL4"/>
<evidence type="ECO:0000256" key="1">
    <source>
        <dbReference type="SAM" id="SignalP"/>
    </source>
</evidence>
<organism evidence="2 3">
    <name type="scientific">Hirundo rustica rustica</name>
    <dbReference type="NCBI Taxonomy" id="333673"/>
    <lineage>
        <taxon>Eukaryota</taxon>
        <taxon>Metazoa</taxon>
        <taxon>Chordata</taxon>
        <taxon>Craniata</taxon>
        <taxon>Vertebrata</taxon>
        <taxon>Euteleostomi</taxon>
        <taxon>Archelosauria</taxon>
        <taxon>Archosauria</taxon>
        <taxon>Dinosauria</taxon>
        <taxon>Saurischia</taxon>
        <taxon>Theropoda</taxon>
        <taxon>Coelurosauria</taxon>
        <taxon>Aves</taxon>
        <taxon>Neognathae</taxon>
        <taxon>Neoaves</taxon>
        <taxon>Telluraves</taxon>
        <taxon>Australaves</taxon>
        <taxon>Passeriformes</taxon>
        <taxon>Sylvioidea</taxon>
        <taxon>Hirundinidae</taxon>
        <taxon>Hirundo</taxon>
    </lineage>
</organism>
<feature type="chain" id="PRO_5018214946" description="Reverse transcriptase domain-containing protein" evidence="1">
    <location>
        <begin position="26"/>
        <end position="257"/>
    </location>
</feature>
<protein>
    <recommendedName>
        <fullName evidence="4">Reverse transcriptase domain-containing protein</fullName>
    </recommendedName>
</protein>
<dbReference type="Proteomes" id="UP000269221">
    <property type="component" value="Unassembled WGS sequence"/>
</dbReference>
<evidence type="ECO:0000313" key="3">
    <source>
        <dbReference type="Proteomes" id="UP000269221"/>
    </source>
</evidence>
<evidence type="ECO:0008006" key="4">
    <source>
        <dbReference type="Google" id="ProtNLM"/>
    </source>
</evidence>
<evidence type="ECO:0000313" key="2">
    <source>
        <dbReference type="EMBL" id="RMC15189.1"/>
    </source>
</evidence>
<dbReference type="PANTHER" id="PTHR33332">
    <property type="entry name" value="REVERSE TRANSCRIPTASE DOMAIN-CONTAINING PROTEIN"/>
    <property type="match status" value="1"/>
</dbReference>
<dbReference type="OrthoDB" id="10421344at2759"/>
<feature type="signal peptide" evidence="1">
    <location>
        <begin position="1"/>
        <end position="25"/>
    </location>
</feature>
<keyword evidence="3" id="KW-1185">Reference proteome</keyword>